<dbReference type="AlphaFoldDB" id="A0A1T5BIY4"/>
<dbReference type="STRING" id="623280.SAMN05660226_01527"/>
<dbReference type="Proteomes" id="UP000190541">
    <property type="component" value="Unassembled WGS sequence"/>
</dbReference>
<protein>
    <recommendedName>
        <fullName evidence="4">Outer membrane protein beta-barrel domain-containing protein</fullName>
    </recommendedName>
</protein>
<organism evidence="2 3">
    <name type="scientific">Parapedobacter luteus</name>
    <dbReference type="NCBI Taxonomy" id="623280"/>
    <lineage>
        <taxon>Bacteria</taxon>
        <taxon>Pseudomonadati</taxon>
        <taxon>Bacteroidota</taxon>
        <taxon>Sphingobacteriia</taxon>
        <taxon>Sphingobacteriales</taxon>
        <taxon>Sphingobacteriaceae</taxon>
        <taxon>Parapedobacter</taxon>
    </lineage>
</organism>
<dbReference type="OrthoDB" id="789284at2"/>
<feature type="signal peptide" evidence="1">
    <location>
        <begin position="1"/>
        <end position="21"/>
    </location>
</feature>
<evidence type="ECO:0000313" key="2">
    <source>
        <dbReference type="EMBL" id="SKB47241.1"/>
    </source>
</evidence>
<evidence type="ECO:0000256" key="1">
    <source>
        <dbReference type="SAM" id="SignalP"/>
    </source>
</evidence>
<name>A0A1T5BIY4_9SPHI</name>
<keyword evidence="3" id="KW-1185">Reference proteome</keyword>
<evidence type="ECO:0000313" key="3">
    <source>
        <dbReference type="Proteomes" id="UP000190541"/>
    </source>
</evidence>
<feature type="chain" id="PRO_5010562959" description="Outer membrane protein beta-barrel domain-containing protein" evidence="1">
    <location>
        <begin position="22"/>
        <end position="253"/>
    </location>
</feature>
<sequence length="253" mass="27968">MKVIKYCIAVYLVFAVAGAHGQAASVVGQGYDESDFGKLYLRLGVNLPQGHFSNQFDPNIPIFENIGTNGGMQAGTGFNFELGRYFFFHSEPINDLFKVGLDATFLSLGYNSFEWPGLSSSSGSGKYDLTTIAMKFGPVISFNVLEDVYADVFAKVAPTVVSSFEAPEFYIEDNDGNYAEFSFYDEDPVIFGWKSDFGVNLRYKKGTLTLGYESGSFNSKSYYYISNEGMTEGGTVEQKMPMGVFQIKLGIQF</sequence>
<accession>A0A1T5BIY4</accession>
<dbReference type="RefSeq" id="WP_079716206.1">
    <property type="nucleotide sequence ID" value="NZ_FUYS01000003.1"/>
</dbReference>
<dbReference type="EMBL" id="FUYS01000003">
    <property type="protein sequence ID" value="SKB47241.1"/>
    <property type="molecule type" value="Genomic_DNA"/>
</dbReference>
<reference evidence="2 3" key="1">
    <citation type="submission" date="2017-02" db="EMBL/GenBank/DDBJ databases">
        <authorList>
            <person name="Peterson S.W."/>
        </authorList>
    </citation>
    <scope>NUCLEOTIDE SEQUENCE [LARGE SCALE GENOMIC DNA]</scope>
    <source>
        <strain evidence="2 3">DSM 22899</strain>
    </source>
</reference>
<keyword evidence="1" id="KW-0732">Signal</keyword>
<gene>
    <name evidence="2" type="ORF">SAMN05660226_01527</name>
</gene>
<evidence type="ECO:0008006" key="4">
    <source>
        <dbReference type="Google" id="ProtNLM"/>
    </source>
</evidence>
<proteinExistence type="predicted"/>